<protein>
    <submittedName>
        <fullName evidence="1">Uncharacterized protein</fullName>
    </submittedName>
</protein>
<proteinExistence type="predicted"/>
<accession>A0A0A8YVR6</accession>
<name>A0A0A8YVR6_ARUDO</name>
<dbReference type="AlphaFoldDB" id="A0A0A8YVR6"/>
<organism evidence="1">
    <name type="scientific">Arundo donax</name>
    <name type="common">Giant reed</name>
    <name type="synonym">Donax arundinaceus</name>
    <dbReference type="NCBI Taxonomy" id="35708"/>
    <lineage>
        <taxon>Eukaryota</taxon>
        <taxon>Viridiplantae</taxon>
        <taxon>Streptophyta</taxon>
        <taxon>Embryophyta</taxon>
        <taxon>Tracheophyta</taxon>
        <taxon>Spermatophyta</taxon>
        <taxon>Magnoliopsida</taxon>
        <taxon>Liliopsida</taxon>
        <taxon>Poales</taxon>
        <taxon>Poaceae</taxon>
        <taxon>PACMAD clade</taxon>
        <taxon>Arundinoideae</taxon>
        <taxon>Arundineae</taxon>
        <taxon>Arundo</taxon>
    </lineage>
</organism>
<dbReference type="EMBL" id="GBRH01267219">
    <property type="protein sequence ID" value="JAD30676.1"/>
    <property type="molecule type" value="Transcribed_RNA"/>
</dbReference>
<evidence type="ECO:0000313" key="1">
    <source>
        <dbReference type="EMBL" id="JAD30676.1"/>
    </source>
</evidence>
<reference evidence="1" key="2">
    <citation type="journal article" date="2015" name="Data Brief">
        <title>Shoot transcriptome of the giant reed, Arundo donax.</title>
        <authorList>
            <person name="Barrero R.A."/>
            <person name="Guerrero F.D."/>
            <person name="Moolhuijzen P."/>
            <person name="Goolsby J.A."/>
            <person name="Tidwell J."/>
            <person name="Bellgard S.E."/>
            <person name="Bellgard M.I."/>
        </authorList>
    </citation>
    <scope>NUCLEOTIDE SEQUENCE</scope>
    <source>
        <tissue evidence="1">Shoot tissue taken approximately 20 cm above the soil surface</tissue>
    </source>
</reference>
<reference evidence="1" key="1">
    <citation type="submission" date="2014-09" db="EMBL/GenBank/DDBJ databases">
        <authorList>
            <person name="Magalhaes I.L.F."/>
            <person name="Oliveira U."/>
            <person name="Santos F.R."/>
            <person name="Vidigal T.H.D.A."/>
            <person name="Brescovit A.D."/>
            <person name="Santos A.J."/>
        </authorList>
    </citation>
    <scope>NUCLEOTIDE SEQUENCE</scope>
    <source>
        <tissue evidence="1">Shoot tissue taken approximately 20 cm above the soil surface</tissue>
    </source>
</reference>
<sequence>MLNSIGATDMDEPQVPQ</sequence>